<evidence type="ECO:0000313" key="3">
    <source>
        <dbReference type="Proteomes" id="UP001085076"/>
    </source>
</evidence>
<accession>A0A9D5C7L2</accession>
<dbReference type="EMBL" id="JAGGNH010000007">
    <property type="protein sequence ID" value="KAJ0967604.1"/>
    <property type="molecule type" value="Genomic_DNA"/>
</dbReference>
<dbReference type="Proteomes" id="UP001085076">
    <property type="component" value="Miscellaneous, Linkage group lg07"/>
</dbReference>
<keyword evidence="1" id="KW-0812">Transmembrane</keyword>
<organism evidence="2 3">
    <name type="scientific">Dioscorea zingiberensis</name>
    <dbReference type="NCBI Taxonomy" id="325984"/>
    <lineage>
        <taxon>Eukaryota</taxon>
        <taxon>Viridiplantae</taxon>
        <taxon>Streptophyta</taxon>
        <taxon>Embryophyta</taxon>
        <taxon>Tracheophyta</taxon>
        <taxon>Spermatophyta</taxon>
        <taxon>Magnoliopsida</taxon>
        <taxon>Liliopsida</taxon>
        <taxon>Dioscoreales</taxon>
        <taxon>Dioscoreaceae</taxon>
        <taxon>Dioscorea</taxon>
    </lineage>
</organism>
<keyword evidence="1" id="KW-1133">Transmembrane helix</keyword>
<comment type="caution">
    <text evidence="2">The sequence shown here is derived from an EMBL/GenBank/DDBJ whole genome shotgun (WGS) entry which is preliminary data.</text>
</comment>
<reference evidence="2" key="1">
    <citation type="submission" date="2021-03" db="EMBL/GenBank/DDBJ databases">
        <authorList>
            <person name="Li Z."/>
            <person name="Yang C."/>
        </authorList>
    </citation>
    <scope>NUCLEOTIDE SEQUENCE</scope>
    <source>
        <strain evidence="2">Dzin_1.0</strain>
        <tissue evidence="2">Leaf</tissue>
    </source>
</reference>
<dbReference type="AlphaFoldDB" id="A0A9D5C7L2"/>
<keyword evidence="1" id="KW-0472">Membrane</keyword>
<keyword evidence="3" id="KW-1185">Reference proteome</keyword>
<sequence length="145" mass="16753">MKIRRSMMRMRIRRYEREEEIRKVQEKRTRMRIRRSRVANGECLQQTTSNQDPSSSEVCSPFIDLQNLGFVWTEWLFPKNQILPGLKKDMSFVVVISLPLVLLVAIIAIACYLLGRAKARCETHRAAPFYGPPAPPPPVIAQDKV</sequence>
<gene>
    <name evidence="2" type="ORF">J5N97_024521</name>
</gene>
<evidence type="ECO:0000256" key="1">
    <source>
        <dbReference type="SAM" id="Phobius"/>
    </source>
</evidence>
<name>A0A9D5C7L2_9LILI</name>
<reference evidence="2" key="2">
    <citation type="journal article" date="2022" name="Hortic Res">
        <title>The genome of Dioscorea zingiberensis sheds light on the biosynthesis, origin and evolution of the medicinally important diosgenin saponins.</title>
        <authorList>
            <person name="Li Y."/>
            <person name="Tan C."/>
            <person name="Li Z."/>
            <person name="Guo J."/>
            <person name="Li S."/>
            <person name="Chen X."/>
            <person name="Wang C."/>
            <person name="Dai X."/>
            <person name="Yang H."/>
            <person name="Song W."/>
            <person name="Hou L."/>
            <person name="Xu J."/>
            <person name="Tong Z."/>
            <person name="Xu A."/>
            <person name="Yuan X."/>
            <person name="Wang W."/>
            <person name="Yang Q."/>
            <person name="Chen L."/>
            <person name="Sun Z."/>
            <person name="Wang K."/>
            <person name="Pan B."/>
            <person name="Chen J."/>
            <person name="Bao Y."/>
            <person name="Liu F."/>
            <person name="Qi X."/>
            <person name="Gang D.R."/>
            <person name="Wen J."/>
            <person name="Li J."/>
        </authorList>
    </citation>
    <scope>NUCLEOTIDE SEQUENCE</scope>
    <source>
        <strain evidence="2">Dzin_1.0</strain>
    </source>
</reference>
<evidence type="ECO:0000313" key="2">
    <source>
        <dbReference type="EMBL" id="KAJ0967604.1"/>
    </source>
</evidence>
<protein>
    <submittedName>
        <fullName evidence="2">Uncharacterized protein</fullName>
    </submittedName>
</protein>
<proteinExistence type="predicted"/>
<feature type="transmembrane region" description="Helical" evidence="1">
    <location>
        <begin position="92"/>
        <end position="115"/>
    </location>
</feature>